<dbReference type="AlphaFoldDB" id="A0A7S2XVC0"/>
<keyword evidence="1" id="KW-0732">Signal</keyword>
<organism evidence="3">
    <name type="scientific">Fibrocapsa japonica</name>
    <dbReference type="NCBI Taxonomy" id="94617"/>
    <lineage>
        <taxon>Eukaryota</taxon>
        <taxon>Sar</taxon>
        <taxon>Stramenopiles</taxon>
        <taxon>Ochrophyta</taxon>
        <taxon>Raphidophyceae</taxon>
        <taxon>Chattonellales</taxon>
        <taxon>Chattonellaceae</taxon>
        <taxon>Fibrocapsa</taxon>
    </lineage>
</organism>
<dbReference type="InterPro" id="IPR025924">
    <property type="entry name" value="YHYH_dom"/>
</dbReference>
<name>A0A7S2XVC0_9STRA</name>
<sequence>MKFISAALFFCGGITFALSDECTGSNTVMDMLRRTNCEEEMDHFVKVEMNGCPSYPPENVPTPKQWERNFFIPKHPLLRDTKYGYNTMASENGRDPIGFLFNGVYIFGPDSLSLKKLEEQGGVDSCGGYTGFKKHHHHDFNQLPSCILGNEADHSPMIGFLIDGFPVYGPNSAGGAPPTDLDACGGHTHANNEGGLGYHYHLTGSEAGEGSFGHCFRGCLPDINPDGENLEMESFQMCRREGSPPEPGVYVTDISQSSDPHHIYTIADEDCGKTF</sequence>
<evidence type="ECO:0000259" key="2">
    <source>
        <dbReference type="Pfam" id="PF14240"/>
    </source>
</evidence>
<feature type="chain" id="PRO_5030857003" description="YHYH domain-containing protein" evidence="1">
    <location>
        <begin position="20"/>
        <end position="275"/>
    </location>
</feature>
<dbReference type="Pfam" id="PF14240">
    <property type="entry name" value="YHYH"/>
    <property type="match status" value="1"/>
</dbReference>
<evidence type="ECO:0000313" key="3">
    <source>
        <dbReference type="EMBL" id="CAD9860437.1"/>
    </source>
</evidence>
<accession>A0A7S2XVC0</accession>
<evidence type="ECO:0000256" key="1">
    <source>
        <dbReference type="SAM" id="SignalP"/>
    </source>
</evidence>
<feature type="domain" description="YHYH" evidence="2">
    <location>
        <begin position="72"/>
        <end position="171"/>
    </location>
</feature>
<feature type="signal peptide" evidence="1">
    <location>
        <begin position="1"/>
        <end position="19"/>
    </location>
</feature>
<reference evidence="3" key="1">
    <citation type="submission" date="2021-01" db="EMBL/GenBank/DDBJ databases">
        <authorList>
            <person name="Corre E."/>
            <person name="Pelletier E."/>
            <person name="Niang G."/>
            <person name="Scheremetjew M."/>
            <person name="Finn R."/>
            <person name="Kale V."/>
            <person name="Holt S."/>
            <person name="Cochrane G."/>
            <person name="Meng A."/>
            <person name="Brown T."/>
            <person name="Cohen L."/>
        </authorList>
    </citation>
    <scope>NUCLEOTIDE SEQUENCE</scope>
    <source>
        <strain evidence="3">CCMP1661</strain>
    </source>
</reference>
<protein>
    <recommendedName>
        <fullName evidence="2">YHYH domain-containing protein</fullName>
    </recommendedName>
</protein>
<gene>
    <name evidence="3" type="ORF">FJAP1339_LOCUS2958</name>
</gene>
<dbReference type="EMBL" id="HBHR01006054">
    <property type="protein sequence ID" value="CAD9860437.1"/>
    <property type="molecule type" value="Transcribed_RNA"/>
</dbReference>
<proteinExistence type="predicted"/>